<feature type="domain" description="ABC3 transporter permease C-terminal" evidence="7">
    <location>
        <begin position="547"/>
        <end position="646"/>
    </location>
</feature>
<keyword evidence="2 6" id="KW-1003">Cell membrane</keyword>
<keyword evidence="4 6" id="KW-1133">Transmembrane helix</keyword>
<gene>
    <name evidence="8" type="ORF">D1B33_11460</name>
</gene>
<dbReference type="InterPro" id="IPR027022">
    <property type="entry name" value="ABC_permease_BceB-typ"/>
</dbReference>
<feature type="transmembrane region" description="Helical" evidence="6">
    <location>
        <begin position="295"/>
        <end position="316"/>
    </location>
</feature>
<organism evidence="8 9">
    <name type="scientific">Ureibacillus yapensis</name>
    <dbReference type="NCBI Taxonomy" id="2304605"/>
    <lineage>
        <taxon>Bacteria</taxon>
        <taxon>Bacillati</taxon>
        <taxon>Bacillota</taxon>
        <taxon>Bacilli</taxon>
        <taxon>Bacillales</taxon>
        <taxon>Caryophanaceae</taxon>
        <taxon>Ureibacillus</taxon>
    </lineage>
</organism>
<dbReference type="Pfam" id="PF02687">
    <property type="entry name" value="FtsX"/>
    <property type="match status" value="2"/>
</dbReference>
<dbReference type="EMBL" id="QWEI01000005">
    <property type="protein sequence ID" value="RHW36247.1"/>
    <property type="molecule type" value="Genomic_DNA"/>
</dbReference>
<proteinExistence type="inferred from homology"/>
<keyword evidence="3 6" id="KW-0812">Transmembrane</keyword>
<sequence>MTLSRLVFRSMRKNVKQYYLYFFALIFSVTLCFSFTTLQYNPSVVEALELSRTASAGFKAASYILYFIITLFVLYANQLFMKRRSKEIGLYQLIGMTKGLVVRLIALENIVLFVVAVCAGMVIGYFSSRLFAMALLQLLEIDMVINLAFSQEALKQSIIIFSILLVVIILQLVWMIRRVSLLSLFSATKQADERVKRFSIFHSVMGLIGLLLIAFGYYQSTMLFDVEKSAMFENLYLHMLVILGSTVLGTFLFFRYSVSLIMNTVRANKKGHLKVTDVLAVTPIMHRMKSNAKSLTLITLLTGLAVGIMTLSYISYYSAETKARQVSPYDYILLNNQGNEFIQQLDQEGVEYNIDTYEIATVNLNIKDLVSDTLQDSPLFEGDSTTPVISLSNFQQRVHEVQLQNEEAFITSYADIIAEVLPIHAGREIVVKAGETEIPIYITEIREDYLLSNIVSYGSPLVVVQDALFEEIQENNTEPERISSQIGINLVHEGDKEKAEEIYSSLADQRTVELNDKYTDTFVQSSYEEVRKQNVAVFGLTIFVTAFLGLAFLLTTGSILYFKQMAEAEEERESYNILRKIGFSKADILKGIYAKQVFNFGVPLVIGLLHSYFAVKSGWWLFGSELVAPLLIIMVLYIVLYTVFAVLSIQYYKRVVNNSL</sequence>
<feature type="transmembrane region" description="Helical" evidence="6">
    <location>
        <begin position="20"/>
        <end position="40"/>
    </location>
</feature>
<comment type="similarity">
    <text evidence="6">Belongs to the ABC-4 integral membrane protein family.</text>
</comment>
<feature type="transmembrane region" description="Helical" evidence="6">
    <location>
        <begin position="198"/>
        <end position="215"/>
    </location>
</feature>
<dbReference type="GO" id="GO:0055085">
    <property type="term" value="P:transmembrane transport"/>
    <property type="evidence" value="ECO:0007669"/>
    <property type="project" value="UniProtKB-UniRule"/>
</dbReference>
<dbReference type="InterPro" id="IPR003838">
    <property type="entry name" value="ABC3_permease_C"/>
</dbReference>
<comment type="caution">
    <text evidence="8">The sequence shown here is derived from an EMBL/GenBank/DDBJ whole genome shotgun (WGS) entry which is preliminary data.</text>
</comment>
<dbReference type="RefSeq" id="WP_118876537.1">
    <property type="nucleotide sequence ID" value="NZ_QWEI01000005.1"/>
</dbReference>
<dbReference type="PANTHER" id="PTHR46795:SF3">
    <property type="entry name" value="ABC TRANSPORTER PERMEASE"/>
    <property type="match status" value="1"/>
</dbReference>
<keyword evidence="9" id="KW-1185">Reference proteome</keyword>
<dbReference type="InterPro" id="IPR052536">
    <property type="entry name" value="ABC-4_Integral_Memb_Prot"/>
</dbReference>
<keyword evidence="6" id="KW-0813">Transport</keyword>
<feature type="transmembrane region" description="Helical" evidence="6">
    <location>
        <begin position="597"/>
        <end position="615"/>
    </location>
</feature>
<keyword evidence="5 6" id="KW-0472">Membrane</keyword>
<feature type="transmembrane region" description="Helical" evidence="6">
    <location>
        <begin position="158"/>
        <end position="177"/>
    </location>
</feature>
<evidence type="ECO:0000256" key="5">
    <source>
        <dbReference type="ARBA" id="ARBA00023136"/>
    </source>
</evidence>
<feature type="transmembrane region" description="Helical" evidence="6">
    <location>
        <begin position="627"/>
        <end position="652"/>
    </location>
</feature>
<evidence type="ECO:0000259" key="7">
    <source>
        <dbReference type="Pfam" id="PF02687"/>
    </source>
</evidence>
<dbReference type="OrthoDB" id="1705903at2"/>
<evidence type="ECO:0000256" key="3">
    <source>
        <dbReference type="ARBA" id="ARBA00022692"/>
    </source>
</evidence>
<evidence type="ECO:0000256" key="4">
    <source>
        <dbReference type="ARBA" id="ARBA00022989"/>
    </source>
</evidence>
<evidence type="ECO:0000313" key="9">
    <source>
        <dbReference type="Proteomes" id="UP000265692"/>
    </source>
</evidence>
<feature type="transmembrane region" description="Helical" evidence="6">
    <location>
        <begin position="60"/>
        <end position="80"/>
    </location>
</feature>
<dbReference type="Proteomes" id="UP000265692">
    <property type="component" value="Unassembled WGS sequence"/>
</dbReference>
<dbReference type="AlphaFoldDB" id="A0A396SAE8"/>
<comment type="subcellular location">
    <subcellularLocation>
        <location evidence="1 6">Cell membrane</location>
        <topology evidence="1 6">Multi-pass membrane protein</topology>
    </subcellularLocation>
</comment>
<feature type="transmembrane region" description="Helical" evidence="6">
    <location>
        <begin position="100"/>
        <end position="126"/>
    </location>
</feature>
<accession>A0A396SAE8</accession>
<evidence type="ECO:0000256" key="2">
    <source>
        <dbReference type="ARBA" id="ARBA00022475"/>
    </source>
</evidence>
<feature type="transmembrane region" description="Helical" evidence="6">
    <location>
        <begin position="235"/>
        <end position="254"/>
    </location>
</feature>
<feature type="domain" description="ABC3 transporter permease C-terminal" evidence="7">
    <location>
        <begin position="61"/>
        <end position="175"/>
    </location>
</feature>
<dbReference type="PIRSF" id="PIRSF018968">
    <property type="entry name" value="ABC_permease_BceB"/>
    <property type="match status" value="1"/>
</dbReference>
<protein>
    <submittedName>
        <fullName evidence="8">ABC transporter permease</fullName>
    </submittedName>
</protein>
<dbReference type="PANTHER" id="PTHR46795">
    <property type="entry name" value="ABC TRANSPORTER PERMEASE-RELATED-RELATED"/>
    <property type="match status" value="1"/>
</dbReference>
<evidence type="ECO:0000256" key="6">
    <source>
        <dbReference type="PIRNR" id="PIRNR018968"/>
    </source>
</evidence>
<evidence type="ECO:0000256" key="1">
    <source>
        <dbReference type="ARBA" id="ARBA00004651"/>
    </source>
</evidence>
<dbReference type="GO" id="GO:0005886">
    <property type="term" value="C:plasma membrane"/>
    <property type="evidence" value="ECO:0007669"/>
    <property type="project" value="UniProtKB-SubCell"/>
</dbReference>
<name>A0A396SAE8_9BACL</name>
<evidence type="ECO:0000313" key="8">
    <source>
        <dbReference type="EMBL" id="RHW36247.1"/>
    </source>
</evidence>
<feature type="transmembrane region" description="Helical" evidence="6">
    <location>
        <begin position="535"/>
        <end position="562"/>
    </location>
</feature>
<reference evidence="8 9" key="1">
    <citation type="submission" date="2018-08" db="EMBL/GenBank/DDBJ databases">
        <title>Lysinibacillus sp. YLB-03 draft genome sequence.</title>
        <authorList>
            <person name="Yu L."/>
        </authorList>
    </citation>
    <scope>NUCLEOTIDE SEQUENCE [LARGE SCALE GENOMIC DNA]</scope>
    <source>
        <strain evidence="8 9">YLB-03</strain>
    </source>
</reference>